<protein>
    <submittedName>
        <fullName evidence="1">Uncharacterized protein</fullName>
    </submittedName>
</protein>
<evidence type="ECO:0000313" key="2">
    <source>
        <dbReference type="Proteomes" id="UP000316733"/>
    </source>
</evidence>
<reference evidence="2" key="1">
    <citation type="journal article" date="2020" name="bioRxiv">
        <title>Integrative omics analysis of Pseudomonas aeruginosa virus PA5oct highlights the molecular complexity of jumbo phages.</title>
        <authorList>
            <person name="Lood C."/>
            <person name="Danis-Wlodarczyk K."/>
            <person name="Blasdel B.G."/>
            <person name="Jang H.B."/>
            <person name="Vandenheuvel D."/>
            <person name="Briers Y."/>
            <person name="Noben J.-P."/>
            <person name="van Noort V."/>
            <person name="Drulis-Kawa Z."/>
            <person name="Lavigne R."/>
        </authorList>
    </citation>
    <scope>NUCLEOTIDE SEQUENCE [LARGE SCALE GENOMIC DNA]</scope>
</reference>
<sequence length="83" mass="9737">MNFYQDGIYIKLDADLNEQSNLFKLKSELYVHSYPTPDFYRYTKNGKTMLGVVYIGSLETVFLNIISGDFDKEKFCAIIEKYK</sequence>
<accession>A0A4Y5JTR9</accession>
<proteinExistence type="predicted"/>
<keyword evidence="2" id="KW-1185">Reference proteome</keyword>
<dbReference type="Proteomes" id="UP000316733">
    <property type="component" value="Segment"/>
</dbReference>
<name>A0A4Y5JTR9_9CAUD</name>
<dbReference type="EMBL" id="MK797984">
    <property type="protein sequence ID" value="QCG76097.1"/>
    <property type="molecule type" value="Genomic_DNA"/>
</dbReference>
<gene>
    <name evidence="1" type="ORF">EST35_0216</name>
</gene>
<evidence type="ECO:0000313" key="1">
    <source>
        <dbReference type="EMBL" id="QCG76097.1"/>
    </source>
</evidence>
<organism evidence="1 2">
    <name type="scientific">Pseudomonas phage vB_PaeM_PA5oct</name>
    <dbReference type="NCBI Taxonomy" id="2163605"/>
    <lineage>
        <taxon>Viruses</taxon>
        <taxon>Duplodnaviria</taxon>
        <taxon>Heunggongvirae</taxon>
        <taxon>Uroviricota</taxon>
        <taxon>Caudoviricetes</taxon>
        <taxon>Arenbergviridae</taxon>
        <taxon>Wroclawvirus</taxon>
        <taxon>Wroclawvirus PA5oct</taxon>
    </lineage>
</organism>